<name>A0A1H0W7Q5_9CLOT</name>
<keyword evidence="2" id="KW-1185">Reference proteome</keyword>
<dbReference type="STRING" id="94869.SAMN04488529_1401"/>
<organism evidence="1 2">
    <name type="scientific">Clostridium gasigenes</name>
    <dbReference type="NCBI Taxonomy" id="94869"/>
    <lineage>
        <taxon>Bacteria</taxon>
        <taxon>Bacillati</taxon>
        <taxon>Bacillota</taxon>
        <taxon>Clostridia</taxon>
        <taxon>Eubacteriales</taxon>
        <taxon>Clostridiaceae</taxon>
        <taxon>Clostridium</taxon>
    </lineage>
</organism>
<dbReference type="OrthoDB" id="1708171at2"/>
<protein>
    <submittedName>
        <fullName evidence="1">Uncharacterized protein</fullName>
    </submittedName>
</protein>
<gene>
    <name evidence="1" type="ORF">SAMN04488529_1401</name>
</gene>
<dbReference type="AlphaFoldDB" id="A0A1H0W7Q5"/>
<evidence type="ECO:0000313" key="1">
    <source>
        <dbReference type="EMBL" id="SDP86767.1"/>
    </source>
</evidence>
<dbReference type="RefSeq" id="WP_089973800.1">
    <property type="nucleotide sequence ID" value="NZ_FNJM01000040.1"/>
</dbReference>
<evidence type="ECO:0000313" key="2">
    <source>
        <dbReference type="Proteomes" id="UP000198597"/>
    </source>
</evidence>
<reference evidence="1 2" key="1">
    <citation type="submission" date="2016-10" db="EMBL/GenBank/DDBJ databases">
        <authorList>
            <person name="de Groot N.N."/>
        </authorList>
    </citation>
    <scope>NUCLEOTIDE SEQUENCE [LARGE SCALE GENOMIC DNA]</scope>
    <source>
        <strain evidence="1 2">DSM 12272</strain>
    </source>
</reference>
<accession>A0A1H0W7Q5</accession>
<proteinExistence type="predicted"/>
<dbReference type="EMBL" id="FNJM01000040">
    <property type="protein sequence ID" value="SDP86767.1"/>
    <property type="molecule type" value="Genomic_DNA"/>
</dbReference>
<sequence>MDKEILEILKSMQDGIKRLESKFDGLEQGQKEIYQIVKALEHSSEVNKAEHDSMSNDIAQIKGDVSAIKKDLLQVEMVTANNWADITNLKAAR</sequence>
<dbReference type="Proteomes" id="UP000198597">
    <property type="component" value="Unassembled WGS sequence"/>
</dbReference>